<dbReference type="GO" id="GO:0006177">
    <property type="term" value="P:GMP biosynthetic process"/>
    <property type="evidence" value="ECO:0007669"/>
    <property type="project" value="UniProtKB-UniRule"/>
</dbReference>
<evidence type="ECO:0000256" key="8">
    <source>
        <dbReference type="ARBA" id="ARBA00023027"/>
    </source>
</evidence>
<evidence type="ECO:0000256" key="18">
    <source>
        <dbReference type="RuleBase" id="RU003928"/>
    </source>
</evidence>
<feature type="binding site" evidence="12">
    <location>
        <position position="431"/>
    </location>
    <ligand>
        <name>IMP</name>
        <dbReference type="ChEBI" id="CHEBI:58053"/>
    </ligand>
</feature>
<comment type="subcellular location">
    <subcellularLocation>
        <location evidence="12">Cytoplasm</location>
    </subcellularLocation>
</comment>
<evidence type="ECO:0000256" key="1">
    <source>
        <dbReference type="ARBA" id="ARBA00001958"/>
    </source>
</evidence>
<dbReference type="UniPathway" id="UPA00601">
    <property type="reaction ID" value="UER00295"/>
</dbReference>
<dbReference type="AlphaFoldDB" id="A0A0C9LU28"/>
<evidence type="ECO:0000256" key="6">
    <source>
        <dbReference type="ARBA" id="ARBA00022958"/>
    </source>
</evidence>
<dbReference type="Pfam" id="PF00571">
    <property type="entry name" value="CBS"/>
    <property type="match status" value="1"/>
</dbReference>
<evidence type="ECO:0000313" key="21">
    <source>
        <dbReference type="Proteomes" id="UP000053815"/>
    </source>
</evidence>
<organism evidence="20">
    <name type="scientific">Mucor ambiguus</name>
    <dbReference type="NCBI Taxonomy" id="91626"/>
    <lineage>
        <taxon>Eukaryota</taxon>
        <taxon>Fungi</taxon>
        <taxon>Fungi incertae sedis</taxon>
        <taxon>Mucoromycota</taxon>
        <taxon>Mucoromycotina</taxon>
        <taxon>Mucoromycetes</taxon>
        <taxon>Mucorales</taxon>
        <taxon>Mucorineae</taxon>
        <taxon>Mucoraceae</taxon>
        <taxon>Mucor</taxon>
    </lineage>
</organism>
<evidence type="ECO:0000256" key="3">
    <source>
        <dbReference type="ARBA" id="ARBA00022723"/>
    </source>
</evidence>
<evidence type="ECO:0000259" key="19">
    <source>
        <dbReference type="PROSITE" id="PS51371"/>
    </source>
</evidence>
<comment type="catalytic activity">
    <reaction evidence="10 12 18">
        <text>IMP + NAD(+) + H2O = XMP + NADH + H(+)</text>
        <dbReference type="Rhea" id="RHEA:11708"/>
        <dbReference type="ChEBI" id="CHEBI:15377"/>
        <dbReference type="ChEBI" id="CHEBI:15378"/>
        <dbReference type="ChEBI" id="CHEBI:57464"/>
        <dbReference type="ChEBI" id="CHEBI:57540"/>
        <dbReference type="ChEBI" id="CHEBI:57945"/>
        <dbReference type="ChEBI" id="CHEBI:58053"/>
        <dbReference type="EC" id="1.1.1.205"/>
    </reaction>
</comment>
<dbReference type="GO" id="GO:0006183">
    <property type="term" value="P:GTP biosynthetic process"/>
    <property type="evidence" value="ECO:0007669"/>
    <property type="project" value="TreeGrafter"/>
</dbReference>
<dbReference type="PROSITE" id="PS51371">
    <property type="entry name" value="CBS"/>
    <property type="match status" value="1"/>
</dbReference>
<comment type="cofactor">
    <cofactor evidence="1 12">
        <name>K(+)</name>
        <dbReference type="ChEBI" id="CHEBI:29103"/>
    </cofactor>
</comment>
<sequence>MTSYLDASTANAVLKEYGRRDGLSVEALMDEQLSGGLTYNDFLVLPGFIDFAAEKTSLESKITKKISLKTPFLSSPMDTVTEAEMAISMALLGGIGIIHHNCTAEEQANMVRSVKKFENGFINDPVVLSPENTVADLHSKLVGIVTARDIQFHSQDETPLKDIMTTELVVGQEGITLSEANDILCSSKKGKLPIVNTEGALVALLSRSDLLKNQSYPNASKGSKSKQLLVGAAIGTRPDDKDRLALLVEAGLDVVVLDSSQGNSVYQLEMISWIKKTFPNLEVIAGNVVTREQAANLIEAGADGIRIGMGSGSICITQEVMACGRPQATAVYRVSEFCRRFGVPTIADGGVGNVGHIVKALALGASAVMMGGLLAGTTETPGEYFYHEGQRLKRYRGMGSIDAMNNKSGGKEGNAATKRYFSEGDAVKVAQGVVGNVVDKGSVRKFIQYLVTGVQHSLQDIGYSSVASMKQAVYDGEVRFEKRTAAAQMEGGVHGLHSFEKKLFSA</sequence>
<dbReference type="STRING" id="91626.A0A0C9LU28"/>
<evidence type="ECO:0000256" key="16">
    <source>
        <dbReference type="PROSITE-ProRule" id="PRU00703"/>
    </source>
</evidence>
<feature type="binding site" description="in other chain" evidence="12 15">
    <location>
        <position position="312"/>
    </location>
    <ligand>
        <name>K(+)</name>
        <dbReference type="ChEBI" id="CHEBI:29103"/>
        <note>ligand shared between two tetrameric partners</note>
    </ligand>
</feature>
<dbReference type="SMART" id="SM00116">
    <property type="entry name" value="CBS"/>
    <property type="match status" value="1"/>
</dbReference>
<feature type="binding site" evidence="12">
    <location>
        <position position="313"/>
    </location>
    <ligand>
        <name>IMP</name>
        <dbReference type="ChEBI" id="CHEBI:58053"/>
    </ligand>
</feature>
<dbReference type="NCBIfam" id="TIGR01302">
    <property type="entry name" value="IMP_dehydrog"/>
    <property type="match status" value="1"/>
</dbReference>
<comment type="caution">
    <text evidence="12">Lacks conserved residue(s) required for the propagation of feature annotation.</text>
</comment>
<evidence type="ECO:0000256" key="10">
    <source>
        <dbReference type="ARBA" id="ARBA00048028"/>
    </source>
</evidence>
<evidence type="ECO:0000256" key="4">
    <source>
        <dbReference type="ARBA" id="ARBA00022749"/>
    </source>
</evidence>
<dbReference type="SUPFAM" id="SSF51412">
    <property type="entry name" value="Inosine monophosphate dehydrogenase (IMPDH)"/>
    <property type="match status" value="1"/>
</dbReference>
<evidence type="ECO:0000256" key="15">
    <source>
        <dbReference type="PIRSR" id="PIRSR000130-4"/>
    </source>
</evidence>
<dbReference type="Gene3D" id="3.20.20.70">
    <property type="entry name" value="Aldolase class I"/>
    <property type="match status" value="1"/>
</dbReference>
<dbReference type="SUPFAM" id="SSF54631">
    <property type="entry name" value="CBS-domain pair"/>
    <property type="match status" value="1"/>
</dbReference>
<evidence type="ECO:0000256" key="11">
    <source>
        <dbReference type="ARBA" id="ARBA00056556"/>
    </source>
</evidence>
<feature type="binding site" evidence="12">
    <location>
        <begin position="348"/>
        <end position="350"/>
    </location>
    <ligand>
        <name>IMP</name>
        <dbReference type="ChEBI" id="CHEBI:58053"/>
    </ligand>
</feature>
<keyword evidence="6 12" id="KW-0630">Potassium</keyword>
<comment type="function">
    <text evidence="11 12">Catalyzes the conversion of inosine 5'-phosphate (IMP) to xanthosine 5'-phosphate (XMP), the first committed and rate-limiting step in the de novo synthesis of guanine nucleotides, and therefore plays an important role in the regulation of cell growth.</text>
</comment>
<dbReference type="GO" id="GO:0000166">
    <property type="term" value="F:nucleotide binding"/>
    <property type="evidence" value="ECO:0007669"/>
    <property type="project" value="UniProtKB-UniRule"/>
</dbReference>
<dbReference type="InterPro" id="IPR046342">
    <property type="entry name" value="CBS_dom_sf"/>
</dbReference>
<keyword evidence="12" id="KW-0963">Cytoplasm</keyword>
<accession>A0A0C9LU28</accession>
<dbReference type="GO" id="GO:0003938">
    <property type="term" value="F:IMP dehydrogenase activity"/>
    <property type="evidence" value="ECO:0007669"/>
    <property type="project" value="UniProtKB-UniRule"/>
</dbReference>
<dbReference type="PIRSF" id="PIRSF000130">
    <property type="entry name" value="IMPDH"/>
    <property type="match status" value="1"/>
</dbReference>
<dbReference type="InterPro" id="IPR005990">
    <property type="entry name" value="IMP_DH"/>
</dbReference>
<dbReference type="FunFam" id="3.20.20.70:FF:000086">
    <property type="entry name" value="IMP dehydrogenase, putative"/>
    <property type="match status" value="1"/>
</dbReference>
<dbReference type="InterPro" id="IPR015875">
    <property type="entry name" value="IMP_DH/GMP_Rdtase_CS"/>
</dbReference>
<keyword evidence="21" id="KW-1185">Reference proteome</keyword>
<feature type="binding site" evidence="12 14">
    <location>
        <begin position="258"/>
        <end position="260"/>
    </location>
    <ligand>
        <name>NAD(+)</name>
        <dbReference type="ChEBI" id="CHEBI:57540"/>
    </ligand>
</feature>
<feature type="active site" description="Proton acceptor" evidence="12 13">
    <location>
        <position position="419"/>
    </location>
</feature>
<feature type="binding site" evidence="12">
    <location>
        <begin position="395"/>
        <end position="399"/>
    </location>
    <ligand>
        <name>IMP</name>
        <dbReference type="ChEBI" id="CHEBI:58053"/>
    </ligand>
</feature>
<dbReference type="CDD" id="cd00381">
    <property type="entry name" value="IMPDH"/>
    <property type="match status" value="1"/>
</dbReference>
<comment type="subunit">
    <text evidence="12">Homotetramer.</text>
</comment>
<dbReference type="PROSITE" id="PS00487">
    <property type="entry name" value="IMP_DH_GMP_RED"/>
    <property type="match status" value="1"/>
</dbReference>
<dbReference type="EMBL" id="DF836349">
    <property type="protein sequence ID" value="GAN04300.1"/>
    <property type="molecule type" value="Genomic_DNA"/>
</dbReference>
<evidence type="ECO:0000313" key="20">
    <source>
        <dbReference type="EMBL" id="GAN04300.1"/>
    </source>
</evidence>
<dbReference type="OrthoDB" id="416622at2759"/>
<dbReference type="SMART" id="SM01240">
    <property type="entry name" value="IMPDH"/>
    <property type="match status" value="1"/>
</dbReference>
<comment type="similarity">
    <text evidence="2 12 17">Belongs to the IMPDH/GMPR family.</text>
</comment>
<evidence type="ECO:0000256" key="13">
    <source>
        <dbReference type="PIRSR" id="PIRSR000130-1"/>
    </source>
</evidence>
<comment type="pathway">
    <text evidence="12 18">Purine metabolism; XMP biosynthesis via de novo pathway; XMP from IMP: step 1/1.</text>
</comment>
<protein>
    <recommendedName>
        <fullName evidence="12 18">Inosine-5'-monophosphate dehydrogenase</fullName>
        <shortName evidence="12">IMP dehydrogenase</shortName>
        <shortName evidence="12">IMPD</shortName>
        <shortName evidence="12">IMPDH</shortName>
        <ecNumber evidence="12 18">1.1.1.205</ecNumber>
    </recommendedName>
</protein>
<keyword evidence="5 12" id="KW-0658">Purine biosynthesis</keyword>
<dbReference type="EC" id="1.1.1.205" evidence="12 18"/>
<feature type="binding site" description="in other chain" evidence="12 15">
    <location>
        <position position="310"/>
    </location>
    <ligand>
        <name>K(+)</name>
        <dbReference type="ChEBI" id="CHEBI:29103"/>
        <note>ligand shared between two tetrameric partners</note>
    </ligand>
</feature>
<dbReference type="Pfam" id="PF00478">
    <property type="entry name" value="IMPDH"/>
    <property type="match status" value="1"/>
</dbReference>
<dbReference type="InterPro" id="IPR001093">
    <property type="entry name" value="IMP_DH_GMPRt"/>
</dbReference>
<evidence type="ECO:0000256" key="2">
    <source>
        <dbReference type="ARBA" id="ARBA00005502"/>
    </source>
</evidence>
<dbReference type="CDD" id="cd04601">
    <property type="entry name" value="CBS_pair_IMPDH"/>
    <property type="match status" value="1"/>
</dbReference>
<evidence type="ECO:0000256" key="5">
    <source>
        <dbReference type="ARBA" id="ARBA00022755"/>
    </source>
</evidence>
<gene>
    <name evidence="20" type="ORF">MAM1_0060d03760</name>
</gene>
<keyword evidence="4 12" id="KW-0332">GMP biosynthesis</keyword>
<evidence type="ECO:0000256" key="7">
    <source>
        <dbReference type="ARBA" id="ARBA00023002"/>
    </source>
</evidence>
<feature type="active site" description="Thioimidate intermediate" evidence="12 13">
    <location>
        <position position="315"/>
    </location>
</feature>
<evidence type="ECO:0000256" key="12">
    <source>
        <dbReference type="HAMAP-Rule" id="MF_03156"/>
    </source>
</evidence>
<evidence type="ECO:0000256" key="9">
    <source>
        <dbReference type="ARBA" id="ARBA00023122"/>
    </source>
</evidence>
<evidence type="ECO:0000256" key="14">
    <source>
        <dbReference type="PIRSR" id="PIRSR000130-3"/>
    </source>
</evidence>
<keyword evidence="8 12" id="KW-0520">NAD</keyword>
<dbReference type="GO" id="GO:0046872">
    <property type="term" value="F:metal ion binding"/>
    <property type="evidence" value="ECO:0007669"/>
    <property type="project" value="UniProtKB-UniRule"/>
</dbReference>
<evidence type="ECO:0000256" key="17">
    <source>
        <dbReference type="RuleBase" id="RU003927"/>
    </source>
</evidence>
<name>A0A0C9LU28_9FUNG</name>
<proteinExistence type="inferred from homology"/>
<comment type="activity regulation">
    <text evidence="12">Mycophenolic acid (MPA) is a non-competitive inhibitor that prevents formation of the closed enzyme conformation by binding to the same site as the amobile flap. In contrast, mizoribine monophosphate (MZP) is a competitive inhibitor that induces the closed conformation. MPA is a potent inhibitor of mammalian IMPDHs but a poor inhibitor of the bacterial enzymes. MZP is a more potent inhibitor of bacterial IMPDH.</text>
</comment>
<dbReference type="PANTHER" id="PTHR11911:SF111">
    <property type="entry name" value="INOSINE-5'-MONOPHOSPHATE DEHYDROGENASE"/>
    <property type="match status" value="1"/>
</dbReference>
<dbReference type="InterPro" id="IPR013785">
    <property type="entry name" value="Aldolase_TIM"/>
</dbReference>
<feature type="binding site" evidence="12 14">
    <location>
        <begin position="308"/>
        <end position="310"/>
    </location>
    <ligand>
        <name>NAD(+)</name>
        <dbReference type="ChEBI" id="CHEBI:57540"/>
    </ligand>
</feature>
<keyword evidence="7 12" id="KW-0560">Oxidoreductase</keyword>
<dbReference type="GO" id="GO:0005737">
    <property type="term" value="C:cytoplasm"/>
    <property type="evidence" value="ECO:0007669"/>
    <property type="project" value="UniProtKB-SubCell"/>
</dbReference>
<dbReference type="HAMAP" id="MF_01964">
    <property type="entry name" value="IMPDH"/>
    <property type="match status" value="1"/>
</dbReference>
<keyword evidence="3 12" id="KW-0479">Metal-binding</keyword>
<feature type="binding site" description="in other chain" evidence="12 15">
    <location>
        <position position="315"/>
    </location>
    <ligand>
        <name>K(+)</name>
        <dbReference type="ChEBI" id="CHEBI:29103"/>
        <note>ligand shared between two tetrameric partners</note>
    </ligand>
</feature>
<dbReference type="PANTHER" id="PTHR11911">
    <property type="entry name" value="INOSINE-5-MONOPHOSPHATE DEHYDROGENASE RELATED"/>
    <property type="match status" value="1"/>
</dbReference>
<feature type="domain" description="CBS" evidence="19">
    <location>
        <begin position="164"/>
        <end position="220"/>
    </location>
</feature>
<dbReference type="Proteomes" id="UP000053815">
    <property type="component" value="Unassembled WGS sequence"/>
</dbReference>
<reference evidence="20" key="1">
    <citation type="submission" date="2014-09" db="EMBL/GenBank/DDBJ databases">
        <title>Draft genome sequence of an oleaginous Mucoromycotina fungus Mucor ambiguus NBRC6742.</title>
        <authorList>
            <person name="Takeda I."/>
            <person name="Yamane N."/>
            <person name="Morita T."/>
            <person name="Tamano K."/>
            <person name="Machida M."/>
            <person name="Baker S."/>
            <person name="Koike H."/>
        </authorList>
    </citation>
    <scope>NUCLEOTIDE SEQUENCE</scope>
    <source>
        <strain evidence="20">NBRC 6742</strain>
    </source>
</reference>
<keyword evidence="9 16" id="KW-0129">CBS domain</keyword>
<dbReference type="InterPro" id="IPR000644">
    <property type="entry name" value="CBS_dom"/>
</dbReference>
<feature type="binding site" evidence="12">
    <location>
        <begin position="371"/>
        <end position="372"/>
    </location>
    <ligand>
        <name>IMP</name>
        <dbReference type="ChEBI" id="CHEBI:58053"/>
    </ligand>
</feature>